<keyword evidence="3" id="KW-1185">Reference proteome</keyword>
<feature type="compositionally biased region" description="Acidic residues" evidence="1">
    <location>
        <begin position="28"/>
        <end position="41"/>
    </location>
</feature>
<gene>
    <name evidence="2" type="ORF">AABB81_15740</name>
</gene>
<sequence>MKIVKLFFVFAVVSMITFSCKESKKEEVQDDASVEMTEEGSEAAGSVEAESKGLEPLAVPEGVIAEELADTPVVYPGCEGSSEEIRACNRESFISFLKNEFDKELAKEANLKTGDYEIRSVVHVDKTGKVSTLRITAPNKALETEMERVMAKVPQVVPATEAGEAIGVTFMVPVKFQVEKL</sequence>
<comment type="caution">
    <text evidence="2">The sequence shown here is derived from an EMBL/GenBank/DDBJ whole genome shotgun (WGS) entry which is preliminary data.</text>
</comment>
<dbReference type="Proteomes" id="UP001474120">
    <property type="component" value="Unassembled WGS sequence"/>
</dbReference>
<dbReference type="Gene3D" id="3.30.1150.10">
    <property type="match status" value="1"/>
</dbReference>
<evidence type="ECO:0000313" key="2">
    <source>
        <dbReference type="EMBL" id="MEL4457359.1"/>
    </source>
</evidence>
<dbReference type="PROSITE" id="PS51257">
    <property type="entry name" value="PROKAR_LIPOPROTEIN"/>
    <property type="match status" value="1"/>
</dbReference>
<evidence type="ECO:0000313" key="3">
    <source>
        <dbReference type="Proteomes" id="UP001474120"/>
    </source>
</evidence>
<dbReference type="RefSeq" id="WP_342161522.1">
    <property type="nucleotide sequence ID" value="NZ_JBCDNA010000003.1"/>
</dbReference>
<organism evidence="2 3">
    <name type="scientific">Lutimonas vermicola</name>
    <dbReference type="NCBI Taxonomy" id="414288"/>
    <lineage>
        <taxon>Bacteria</taxon>
        <taxon>Pseudomonadati</taxon>
        <taxon>Bacteroidota</taxon>
        <taxon>Flavobacteriia</taxon>
        <taxon>Flavobacteriales</taxon>
        <taxon>Flavobacteriaceae</taxon>
        <taxon>Lutimonas</taxon>
    </lineage>
</organism>
<reference evidence="2 3" key="1">
    <citation type="submission" date="2024-04" db="EMBL/GenBank/DDBJ databases">
        <title>whole genome sequencing of Lutimonas vermicola strain IMCC1616.</title>
        <authorList>
            <person name="Bae S.S."/>
        </authorList>
    </citation>
    <scope>NUCLEOTIDE SEQUENCE [LARGE SCALE GENOMIC DNA]</scope>
    <source>
        <strain evidence="2 3">IMCC1616</strain>
    </source>
</reference>
<proteinExistence type="predicted"/>
<evidence type="ECO:0008006" key="4">
    <source>
        <dbReference type="Google" id="ProtNLM"/>
    </source>
</evidence>
<evidence type="ECO:0000256" key="1">
    <source>
        <dbReference type="SAM" id="MobiDB-lite"/>
    </source>
</evidence>
<feature type="region of interest" description="Disordered" evidence="1">
    <location>
        <begin position="27"/>
        <end position="51"/>
    </location>
</feature>
<accession>A0ABU9L4N9</accession>
<dbReference type="EMBL" id="JBCDNA010000003">
    <property type="protein sequence ID" value="MEL4457359.1"/>
    <property type="molecule type" value="Genomic_DNA"/>
</dbReference>
<name>A0ABU9L4N9_9FLAO</name>
<protein>
    <recommendedName>
        <fullName evidence="4">TonB C-terminal domain-containing protein</fullName>
    </recommendedName>
</protein>